<dbReference type="Proteomes" id="UP000036503">
    <property type="component" value="Unassembled WGS sequence"/>
</dbReference>
<dbReference type="Gene3D" id="3.40.50.300">
    <property type="entry name" value="P-loop containing nucleotide triphosphate hydrolases"/>
    <property type="match status" value="1"/>
</dbReference>
<dbReference type="STRING" id="39029.BSR42_10280"/>
<dbReference type="PANTHER" id="PTHR30486">
    <property type="entry name" value="TWITCHING MOTILITY PROTEIN PILT"/>
    <property type="match status" value="1"/>
</dbReference>
<evidence type="ECO:0000313" key="3">
    <source>
        <dbReference type="EMBL" id="KMO86306.1"/>
    </source>
</evidence>
<feature type="domain" description="Bacterial type II secretion system protein E" evidence="2">
    <location>
        <begin position="213"/>
        <end position="227"/>
    </location>
</feature>
<comment type="caution">
    <text evidence="3">The sequence shown here is derived from an EMBL/GenBank/DDBJ whole genome shotgun (WGS) entry which is preliminary data.</text>
</comment>
<sequence length="326" mass="36050">MAENKNLDVMLGAAVVDLMKRPDITEIYNNDDGLIRYQSNEEGKVKSNIFLEPEKIQAIIELVAGQVGKIVNEDIPSISAEIAGYGARFQGEIPPIVRNPQMNIRKKALKIFYLEDYVLNNVLCQSYKNYIEKAIAARKNILIVGGTGTGKTTFLNAILAAIAQISPYHRIISLEDLPELQCPADDYSPMFTKQDTGQGGIKYNMTRLLADCMRRSPDRIVVGEVRDGAAYTMLKAWNTGHEGGVCTVHANGAEEGLTRIKSLAQEDPDASGDIKELIGEAIDVVIFISHVELGDGKKSRVVNDIIEVKSYDSLKDQYILHHVEKN</sequence>
<dbReference type="SUPFAM" id="SSF52540">
    <property type="entry name" value="P-loop containing nucleoside triphosphate hydrolases"/>
    <property type="match status" value="1"/>
</dbReference>
<dbReference type="PROSITE" id="PS00662">
    <property type="entry name" value="T2SP_E"/>
    <property type="match status" value="1"/>
</dbReference>
<reference evidence="3 4" key="1">
    <citation type="submission" date="2015-06" db="EMBL/GenBank/DDBJ databases">
        <title>Draft genome sequence of beer spoilage bacterium Megasphaera cerevisiae type strain 20462.</title>
        <authorList>
            <person name="Kutumbaka K."/>
            <person name="Pasmowitz J."/>
            <person name="Mategko J."/>
            <person name="Reyes D."/>
            <person name="Friedrich A."/>
            <person name="Han S."/>
            <person name="Martens-Habbena W."/>
            <person name="Neal-McKinney J."/>
            <person name="Janagama H.K."/>
            <person name="Nadala C."/>
            <person name="Samadpour M."/>
        </authorList>
    </citation>
    <scope>NUCLEOTIDE SEQUENCE [LARGE SCALE GENOMIC DNA]</scope>
    <source>
        <strain evidence="3 4">DSM 20462</strain>
    </source>
</reference>
<organism evidence="3 4">
    <name type="scientific">Megasphaera cerevisiae DSM 20462</name>
    <dbReference type="NCBI Taxonomy" id="1122219"/>
    <lineage>
        <taxon>Bacteria</taxon>
        <taxon>Bacillati</taxon>
        <taxon>Bacillota</taxon>
        <taxon>Negativicutes</taxon>
        <taxon>Veillonellales</taxon>
        <taxon>Veillonellaceae</taxon>
        <taxon>Megasphaera</taxon>
    </lineage>
</organism>
<evidence type="ECO:0000256" key="1">
    <source>
        <dbReference type="ARBA" id="ARBA00006611"/>
    </source>
</evidence>
<evidence type="ECO:0000259" key="2">
    <source>
        <dbReference type="PROSITE" id="PS00662"/>
    </source>
</evidence>
<keyword evidence="4" id="KW-1185">Reference proteome</keyword>
<dbReference type="PANTHER" id="PTHR30486:SF6">
    <property type="entry name" value="TYPE IV PILUS RETRACTATION ATPASE PILT"/>
    <property type="match status" value="1"/>
</dbReference>
<dbReference type="AlphaFoldDB" id="A0A0J6ZN28"/>
<protein>
    <submittedName>
        <fullName evidence="3">Conjugal transfer protein TrbB</fullName>
    </submittedName>
</protein>
<proteinExistence type="inferred from homology"/>
<dbReference type="InParanoid" id="A0A0J6ZN28"/>
<dbReference type="OrthoDB" id="9810761at2"/>
<evidence type="ECO:0000313" key="4">
    <source>
        <dbReference type="Proteomes" id="UP000036503"/>
    </source>
</evidence>
<dbReference type="CDD" id="cd01130">
    <property type="entry name" value="VirB11-like_ATPase"/>
    <property type="match status" value="1"/>
</dbReference>
<dbReference type="RefSeq" id="WP_048514459.1">
    <property type="nucleotide sequence ID" value="NZ_FUXD01000028.1"/>
</dbReference>
<accession>A0A0J6ZN28</accession>
<dbReference type="EMBL" id="LEKT01000026">
    <property type="protein sequence ID" value="KMO86306.1"/>
    <property type="molecule type" value="Genomic_DNA"/>
</dbReference>
<dbReference type="InterPro" id="IPR050921">
    <property type="entry name" value="T4SS_GSP_E_ATPase"/>
</dbReference>
<dbReference type="Pfam" id="PF00437">
    <property type="entry name" value="T2SSE"/>
    <property type="match status" value="1"/>
</dbReference>
<dbReference type="Gene3D" id="3.30.450.90">
    <property type="match status" value="1"/>
</dbReference>
<comment type="similarity">
    <text evidence="1">Belongs to the GSP E family.</text>
</comment>
<dbReference type="PATRIC" id="fig|1122219.3.peg.1452"/>
<name>A0A0J6ZN28_9FIRM</name>
<dbReference type="GO" id="GO:0016887">
    <property type="term" value="F:ATP hydrolysis activity"/>
    <property type="evidence" value="ECO:0007669"/>
    <property type="project" value="InterPro"/>
</dbReference>
<gene>
    <name evidence="3" type="ORF">AB840_08750</name>
</gene>
<dbReference type="InterPro" id="IPR001482">
    <property type="entry name" value="T2SS/T4SS_dom"/>
</dbReference>
<dbReference type="InterPro" id="IPR027417">
    <property type="entry name" value="P-loop_NTPase"/>
</dbReference>